<name>A0A7S3PW91_9STRA</name>
<dbReference type="InterPro" id="IPR002048">
    <property type="entry name" value="EF_hand_dom"/>
</dbReference>
<feature type="domain" description="EF-hand" evidence="3">
    <location>
        <begin position="212"/>
        <end position="243"/>
    </location>
</feature>
<sequence>MTQTSASILSSPARTSLFLSETFQIEIVQTFSIFDEHRTGCISLHRLKLLIRSLLGLRITQPQLIPHVYHAKKRRLVRMRHDARQRQRQLQMMKGMGHEAREIVDIDENIEVDADEIDMDIDLELVLDIMSQPYFNRESNENISNYDPHVEMKVNFRLFDNENKGYIDSKDVKRVVSEINDYRRKEKAKSVHARGNDIDNEDDDSDDGFYDLNEVYIRAMIDEFDGDRDSVINFREFKKMMES</sequence>
<dbReference type="InterPro" id="IPR011992">
    <property type="entry name" value="EF-hand-dom_pair"/>
</dbReference>
<proteinExistence type="predicted"/>
<dbReference type="Pfam" id="PF13499">
    <property type="entry name" value="EF-hand_7"/>
    <property type="match status" value="1"/>
</dbReference>
<dbReference type="Gene3D" id="1.10.238.10">
    <property type="entry name" value="EF-hand"/>
    <property type="match status" value="1"/>
</dbReference>
<dbReference type="GO" id="GO:0005509">
    <property type="term" value="F:calcium ion binding"/>
    <property type="evidence" value="ECO:0007669"/>
    <property type="project" value="InterPro"/>
</dbReference>
<keyword evidence="1" id="KW-0677">Repeat</keyword>
<evidence type="ECO:0000256" key="2">
    <source>
        <dbReference type="ARBA" id="ARBA00022837"/>
    </source>
</evidence>
<dbReference type="EMBL" id="HBIO01003256">
    <property type="protein sequence ID" value="CAE0457386.1"/>
    <property type="molecule type" value="Transcribed_RNA"/>
</dbReference>
<keyword evidence="2" id="KW-0106">Calcium</keyword>
<dbReference type="PANTHER" id="PTHR23050">
    <property type="entry name" value="CALCIUM BINDING PROTEIN"/>
    <property type="match status" value="1"/>
</dbReference>
<protein>
    <recommendedName>
        <fullName evidence="3">EF-hand domain-containing protein</fullName>
    </recommendedName>
</protein>
<evidence type="ECO:0000256" key="1">
    <source>
        <dbReference type="ARBA" id="ARBA00022737"/>
    </source>
</evidence>
<dbReference type="PROSITE" id="PS50222">
    <property type="entry name" value="EF_HAND_2"/>
    <property type="match status" value="1"/>
</dbReference>
<dbReference type="SMART" id="SM00054">
    <property type="entry name" value="EFh"/>
    <property type="match status" value="3"/>
</dbReference>
<dbReference type="SUPFAM" id="SSF47473">
    <property type="entry name" value="EF-hand"/>
    <property type="match status" value="1"/>
</dbReference>
<evidence type="ECO:0000313" key="4">
    <source>
        <dbReference type="EMBL" id="CAE0457386.1"/>
    </source>
</evidence>
<accession>A0A7S3PW91</accession>
<dbReference type="AlphaFoldDB" id="A0A7S3PW91"/>
<dbReference type="InterPro" id="IPR050145">
    <property type="entry name" value="Centrin_CML-like"/>
</dbReference>
<organism evidence="4">
    <name type="scientific">Chaetoceros debilis</name>
    <dbReference type="NCBI Taxonomy" id="122233"/>
    <lineage>
        <taxon>Eukaryota</taxon>
        <taxon>Sar</taxon>
        <taxon>Stramenopiles</taxon>
        <taxon>Ochrophyta</taxon>
        <taxon>Bacillariophyta</taxon>
        <taxon>Coscinodiscophyceae</taxon>
        <taxon>Chaetocerotophycidae</taxon>
        <taxon>Chaetocerotales</taxon>
        <taxon>Chaetocerotaceae</taxon>
        <taxon>Chaetoceros</taxon>
    </lineage>
</organism>
<gene>
    <name evidence="4" type="ORF">CDEB00056_LOCUS2227</name>
</gene>
<reference evidence="4" key="1">
    <citation type="submission" date="2021-01" db="EMBL/GenBank/DDBJ databases">
        <authorList>
            <person name="Corre E."/>
            <person name="Pelletier E."/>
            <person name="Niang G."/>
            <person name="Scheremetjew M."/>
            <person name="Finn R."/>
            <person name="Kale V."/>
            <person name="Holt S."/>
            <person name="Cochrane G."/>
            <person name="Meng A."/>
            <person name="Brown T."/>
            <person name="Cohen L."/>
        </authorList>
    </citation>
    <scope>NUCLEOTIDE SEQUENCE</scope>
    <source>
        <strain evidence="4">MM31A-1</strain>
    </source>
</reference>
<evidence type="ECO:0000259" key="3">
    <source>
        <dbReference type="PROSITE" id="PS50222"/>
    </source>
</evidence>